<comment type="similarity">
    <text evidence="1">Belongs to the CutA family.</text>
</comment>
<dbReference type="InterPro" id="IPR011322">
    <property type="entry name" value="N-reg_PII-like_a/b"/>
</dbReference>
<accession>A0ABW1KUH7</accession>
<reference evidence="2 3" key="1">
    <citation type="submission" date="2024-09" db="EMBL/GenBank/DDBJ databases">
        <authorList>
            <person name="Zhang Z.-H."/>
        </authorList>
    </citation>
    <scope>NUCLEOTIDE SEQUENCE [LARGE SCALE GENOMIC DNA]</scope>
    <source>
        <strain evidence="2 3">HHTR114</strain>
    </source>
</reference>
<evidence type="ECO:0000313" key="3">
    <source>
        <dbReference type="Proteomes" id="UP001596116"/>
    </source>
</evidence>
<dbReference type="SUPFAM" id="SSF54913">
    <property type="entry name" value="GlnB-like"/>
    <property type="match status" value="1"/>
</dbReference>
<dbReference type="InterPro" id="IPR004323">
    <property type="entry name" value="Ion_tolerance_CutA"/>
</dbReference>
<keyword evidence="3" id="KW-1185">Reference proteome</keyword>
<evidence type="ECO:0000313" key="2">
    <source>
        <dbReference type="EMBL" id="MFC6034113.1"/>
    </source>
</evidence>
<protein>
    <submittedName>
        <fullName evidence="2">Divalent-cation tolerance protein CutA</fullName>
    </submittedName>
</protein>
<dbReference type="Pfam" id="PF03091">
    <property type="entry name" value="CutA1"/>
    <property type="match status" value="1"/>
</dbReference>
<dbReference type="PANTHER" id="PTHR23419">
    <property type="entry name" value="DIVALENT CATION TOLERANCE CUTA-RELATED"/>
    <property type="match status" value="1"/>
</dbReference>
<sequence>MSGIVFLYVTAPNAETAARIARALVEEKLAACVNIHAEMRSVYEWEGKVEIGLETPLIVKTTAAAANAARDRILALHPYGEPCVAALPVAAEGSSANFLDWITRAVSPGKHS</sequence>
<dbReference type="InterPro" id="IPR015867">
    <property type="entry name" value="N-reg_PII/ATP_PRibTrfase_C"/>
</dbReference>
<proteinExistence type="inferred from homology"/>
<dbReference type="EMBL" id="JBHPON010000001">
    <property type="protein sequence ID" value="MFC6034113.1"/>
    <property type="molecule type" value="Genomic_DNA"/>
</dbReference>
<gene>
    <name evidence="2" type="primary">cutA</name>
    <name evidence="2" type="ORF">ACFMB1_01080</name>
</gene>
<evidence type="ECO:0000256" key="1">
    <source>
        <dbReference type="ARBA" id="ARBA00010169"/>
    </source>
</evidence>
<dbReference type="RefSeq" id="WP_379880575.1">
    <property type="nucleotide sequence ID" value="NZ_JBHPON010000001.1"/>
</dbReference>
<dbReference type="Gene3D" id="3.30.70.120">
    <property type="match status" value="1"/>
</dbReference>
<comment type="caution">
    <text evidence="2">The sequence shown here is derived from an EMBL/GenBank/DDBJ whole genome shotgun (WGS) entry which is preliminary data.</text>
</comment>
<name>A0ABW1KUH7_9PROT</name>
<dbReference type="PANTHER" id="PTHR23419:SF8">
    <property type="entry name" value="FI09726P"/>
    <property type="match status" value="1"/>
</dbReference>
<dbReference type="Proteomes" id="UP001596116">
    <property type="component" value="Unassembled WGS sequence"/>
</dbReference>
<organism evidence="2 3">
    <name type="scientific">Hyphococcus aureus</name>
    <dbReference type="NCBI Taxonomy" id="2666033"/>
    <lineage>
        <taxon>Bacteria</taxon>
        <taxon>Pseudomonadati</taxon>
        <taxon>Pseudomonadota</taxon>
        <taxon>Alphaproteobacteria</taxon>
        <taxon>Parvularculales</taxon>
        <taxon>Parvularculaceae</taxon>
        <taxon>Hyphococcus</taxon>
    </lineage>
</organism>